<dbReference type="Proteomes" id="UP000245956">
    <property type="component" value="Unassembled WGS sequence"/>
</dbReference>
<name>A0A2U3EG58_PURLI</name>
<feature type="signal peptide" evidence="1">
    <location>
        <begin position="1"/>
        <end position="23"/>
    </location>
</feature>
<keyword evidence="1" id="KW-0732">Signal</keyword>
<dbReference type="EMBL" id="LCWV01000004">
    <property type="protein sequence ID" value="PWI73430.1"/>
    <property type="molecule type" value="Genomic_DNA"/>
</dbReference>
<organism evidence="3 4">
    <name type="scientific">Purpureocillium lilacinum</name>
    <name type="common">Paecilomyces lilacinus</name>
    <dbReference type="NCBI Taxonomy" id="33203"/>
    <lineage>
        <taxon>Eukaryota</taxon>
        <taxon>Fungi</taxon>
        <taxon>Dikarya</taxon>
        <taxon>Ascomycota</taxon>
        <taxon>Pezizomycotina</taxon>
        <taxon>Sordariomycetes</taxon>
        <taxon>Hypocreomycetidae</taxon>
        <taxon>Hypocreales</taxon>
        <taxon>Ophiocordycipitaceae</taxon>
        <taxon>Purpureocillium</taxon>
    </lineage>
</organism>
<evidence type="ECO:0000313" key="2">
    <source>
        <dbReference type="EMBL" id="KAK4083462.1"/>
    </source>
</evidence>
<dbReference type="Proteomes" id="UP001287286">
    <property type="component" value="Unassembled WGS sequence"/>
</dbReference>
<reference evidence="3 4" key="2">
    <citation type="journal article" date="2016" name="Front. Microbiol.">
        <title>Genome and transcriptome sequences reveal the specific parasitism of the nematophagous Purpureocillium lilacinum 36-1.</title>
        <authorList>
            <person name="Xie J."/>
            <person name="Li S."/>
            <person name="Mo C."/>
            <person name="Xiao X."/>
            <person name="Peng D."/>
            <person name="Wang G."/>
            <person name="Xiao Y."/>
        </authorList>
    </citation>
    <scope>NUCLEOTIDE SEQUENCE [LARGE SCALE GENOMIC DNA]</scope>
    <source>
        <strain evidence="3 4">36-1</strain>
    </source>
</reference>
<accession>A0A2U3EG58</accession>
<reference evidence="2" key="3">
    <citation type="submission" date="2023-11" db="EMBL/GenBank/DDBJ databases">
        <authorList>
            <person name="Beijen E."/>
            <person name="Ohm R.A."/>
        </authorList>
    </citation>
    <scope>NUCLEOTIDE SEQUENCE</scope>
    <source>
        <strain evidence="2">CBS 150709</strain>
    </source>
</reference>
<reference evidence="3" key="1">
    <citation type="submission" date="2015-05" db="EMBL/GenBank/DDBJ databases">
        <authorList>
            <person name="Wang D.B."/>
            <person name="Wang M."/>
        </authorList>
    </citation>
    <scope>NUCLEOTIDE SEQUENCE</scope>
    <source>
        <strain evidence="3">36-1</strain>
    </source>
</reference>
<evidence type="ECO:0000313" key="4">
    <source>
        <dbReference type="Proteomes" id="UP000245956"/>
    </source>
</evidence>
<dbReference type="AlphaFoldDB" id="A0A2U3EG58"/>
<gene>
    <name evidence="3" type="ORF">PCL_08706</name>
    <name evidence="2" type="ORF">Purlil1_10699</name>
</gene>
<protein>
    <submittedName>
        <fullName evidence="3">Uncharacterized protein</fullName>
    </submittedName>
</protein>
<comment type="caution">
    <text evidence="3">The sequence shown here is derived from an EMBL/GenBank/DDBJ whole genome shotgun (WGS) entry which is preliminary data.</text>
</comment>
<sequence>MKATLIFFAALTGLGLSAPLTDADIDAALETRDLRSCIQKCSTGAVAGSFACALGPCRQPSSTPCKDCKSKVQSTLNSCIEGCYAA</sequence>
<reference evidence="2 5" key="4">
    <citation type="journal article" date="2024" name="Microbiol. Resour. Announc.">
        <title>Genome annotations for the ascomycete fungi Trichoderma harzianum, Trichoderma aggressivum, and Purpureocillium lilacinum.</title>
        <authorList>
            <person name="Beijen E.P.W."/>
            <person name="Ohm R.A."/>
        </authorList>
    </citation>
    <scope>NUCLEOTIDE SEQUENCE [LARGE SCALE GENOMIC DNA]</scope>
    <source>
        <strain evidence="2 5">CBS 150709</strain>
    </source>
</reference>
<evidence type="ECO:0000313" key="5">
    <source>
        <dbReference type="Proteomes" id="UP001287286"/>
    </source>
</evidence>
<dbReference type="EMBL" id="JAWRVI010000056">
    <property type="protein sequence ID" value="KAK4083462.1"/>
    <property type="molecule type" value="Genomic_DNA"/>
</dbReference>
<evidence type="ECO:0000313" key="3">
    <source>
        <dbReference type="EMBL" id="PWI73430.1"/>
    </source>
</evidence>
<keyword evidence="5" id="KW-1185">Reference proteome</keyword>
<evidence type="ECO:0000256" key="1">
    <source>
        <dbReference type="SAM" id="SignalP"/>
    </source>
</evidence>
<proteinExistence type="predicted"/>
<feature type="chain" id="PRO_5015619883" evidence="1">
    <location>
        <begin position="24"/>
        <end position="86"/>
    </location>
</feature>